<gene>
    <name evidence="1" type="ORF">HMPREF9460_03533</name>
</gene>
<dbReference type="Proteomes" id="UP000029585">
    <property type="component" value="Unassembled WGS sequence"/>
</dbReference>
<dbReference type="AlphaFoldDB" id="A0A096B2X3"/>
<dbReference type="eggNOG" id="COG0582">
    <property type="taxonomic scope" value="Bacteria"/>
</dbReference>
<name>A0A096B2X3_FLAPL</name>
<evidence type="ECO:0000313" key="2">
    <source>
        <dbReference type="Proteomes" id="UP000029585"/>
    </source>
</evidence>
<protein>
    <submittedName>
        <fullName evidence="1">Uncharacterized protein</fullName>
    </submittedName>
</protein>
<reference evidence="1 2" key="1">
    <citation type="submission" date="2011-08" db="EMBL/GenBank/DDBJ databases">
        <title>The Genome Sequence of Clostridium orbiscindens 1_3_50AFAA.</title>
        <authorList>
            <consortium name="The Broad Institute Genome Sequencing Platform"/>
            <person name="Earl A."/>
            <person name="Ward D."/>
            <person name="Feldgarden M."/>
            <person name="Gevers D."/>
            <person name="Daigneault M."/>
            <person name="Strauss J."/>
            <person name="Allen-Vercoe E."/>
            <person name="Young S.K."/>
            <person name="Zeng Q."/>
            <person name="Gargeya S."/>
            <person name="Fitzgerald M."/>
            <person name="Haas B."/>
            <person name="Abouelleil A."/>
            <person name="Alvarado L."/>
            <person name="Arachchi H.M."/>
            <person name="Berlin A."/>
            <person name="Brown A."/>
            <person name="Chapman S.B."/>
            <person name="Chen Z."/>
            <person name="Dunbar C."/>
            <person name="Freedman E."/>
            <person name="Gearin G."/>
            <person name="Gellesch M."/>
            <person name="Goldberg J."/>
            <person name="Griggs A."/>
            <person name="Gujja S."/>
            <person name="Heiman D."/>
            <person name="Howarth C."/>
            <person name="Larson L."/>
            <person name="Lui A."/>
            <person name="MacDonald P.J.P."/>
            <person name="Montmayeur A."/>
            <person name="Murphy C."/>
            <person name="Neiman D."/>
            <person name="Pearson M."/>
            <person name="Priest M."/>
            <person name="Roberts A."/>
            <person name="Saif S."/>
            <person name="Shea T."/>
            <person name="Shenoy N."/>
            <person name="Sisk P."/>
            <person name="Stolte C."/>
            <person name="Sykes S."/>
            <person name="Wortman J."/>
            <person name="Nusbaum C."/>
            <person name="Birren B."/>
        </authorList>
    </citation>
    <scope>NUCLEOTIDE SEQUENCE [LARGE SCALE GENOMIC DNA]</scope>
    <source>
        <strain evidence="1 2">1_3_50AFAA</strain>
    </source>
</reference>
<dbReference type="EMBL" id="ADLO01000105">
    <property type="protein sequence ID" value="KGF53713.1"/>
    <property type="molecule type" value="Genomic_DNA"/>
</dbReference>
<sequence>MAKRRPSGDGMVRKKEDDRWEGRIVVGHKANGNHIFRYV</sequence>
<evidence type="ECO:0000313" key="1">
    <source>
        <dbReference type="EMBL" id="KGF53713.1"/>
    </source>
</evidence>
<dbReference type="HOGENOM" id="CLU_3307473_0_0_9"/>
<proteinExistence type="predicted"/>
<keyword evidence="2" id="KW-1185">Reference proteome</keyword>
<accession>A0A096B2X3</accession>
<organism evidence="1 2">
    <name type="scientific">Flavonifractor plautii 1_3_50AFAA</name>
    <dbReference type="NCBI Taxonomy" id="742738"/>
    <lineage>
        <taxon>Bacteria</taxon>
        <taxon>Bacillati</taxon>
        <taxon>Bacillota</taxon>
        <taxon>Clostridia</taxon>
        <taxon>Eubacteriales</taxon>
        <taxon>Oscillospiraceae</taxon>
        <taxon>Flavonifractor</taxon>
    </lineage>
</organism>
<dbReference type="PATRIC" id="fig|742738.3.peg.3641"/>
<comment type="caution">
    <text evidence="1">The sequence shown here is derived from an EMBL/GenBank/DDBJ whole genome shotgun (WGS) entry which is preliminary data.</text>
</comment>